<keyword evidence="1" id="KW-0732">Signal</keyword>
<dbReference type="RefSeq" id="WP_111597831.1">
    <property type="nucleotide sequence ID" value="NZ_QLLL01000004.1"/>
</dbReference>
<gene>
    <name evidence="3" type="ORF">LX64_02375</name>
</gene>
<dbReference type="Proteomes" id="UP000249547">
    <property type="component" value="Unassembled WGS sequence"/>
</dbReference>
<dbReference type="Pfam" id="PF11827">
    <property type="entry name" value="DUF3347"/>
    <property type="match status" value="1"/>
</dbReference>
<feature type="domain" description="DUF3347" evidence="2">
    <location>
        <begin position="30"/>
        <end position="117"/>
    </location>
</feature>
<dbReference type="InterPro" id="IPR021782">
    <property type="entry name" value="DUF3347"/>
</dbReference>
<organism evidence="3 4">
    <name type="scientific">Chitinophaga skermanii</name>
    <dbReference type="NCBI Taxonomy" id="331697"/>
    <lineage>
        <taxon>Bacteria</taxon>
        <taxon>Pseudomonadati</taxon>
        <taxon>Bacteroidota</taxon>
        <taxon>Chitinophagia</taxon>
        <taxon>Chitinophagales</taxon>
        <taxon>Chitinophagaceae</taxon>
        <taxon>Chitinophaga</taxon>
    </lineage>
</organism>
<feature type="chain" id="PRO_5016446200" evidence="1">
    <location>
        <begin position="22"/>
        <end position="159"/>
    </location>
</feature>
<proteinExistence type="predicted"/>
<dbReference type="AlphaFoldDB" id="A0A327QLN1"/>
<protein>
    <submittedName>
        <fullName evidence="3">Uncharacterized protein DUF3347</fullName>
    </submittedName>
</protein>
<keyword evidence="4" id="KW-1185">Reference proteome</keyword>
<name>A0A327QLN1_9BACT</name>
<accession>A0A327QLN1</accession>
<dbReference type="EMBL" id="QLLL01000004">
    <property type="protein sequence ID" value="RAJ05220.1"/>
    <property type="molecule type" value="Genomic_DNA"/>
</dbReference>
<dbReference type="OrthoDB" id="5513217at2"/>
<feature type="signal peptide" evidence="1">
    <location>
        <begin position="1"/>
        <end position="21"/>
    </location>
</feature>
<sequence>MKKIFLALAVFASTATHQLFAQQQKLSSLLNQYYSIKDALVSSNSKLAATQAADFVKAANNAELTGEDAKVFANLKDKLVVAAQEISTAKNIDQQRTSFITLSNEMYTLAKGAHLSETPIYQQYCPMAKAGWLSNNNSIKNPYYGNQMLTCGKVADTIK</sequence>
<evidence type="ECO:0000313" key="3">
    <source>
        <dbReference type="EMBL" id="RAJ05220.1"/>
    </source>
</evidence>
<evidence type="ECO:0000256" key="1">
    <source>
        <dbReference type="SAM" id="SignalP"/>
    </source>
</evidence>
<reference evidence="3 4" key="1">
    <citation type="submission" date="2018-06" db="EMBL/GenBank/DDBJ databases">
        <title>Genomic Encyclopedia of Archaeal and Bacterial Type Strains, Phase II (KMG-II): from individual species to whole genera.</title>
        <authorList>
            <person name="Goeker M."/>
        </authorList>
    </citation>
    <scope>NUCLEOTIDE SEQUENCE [LARGE SCALE GENOMIC DNA]</scope>
    <source>
        <strain evidence="3 4">DSM 23857</strain>
    </source>
</reference>
<comment type="caution">
    <text evidence="3">The sequence shown here is derived from an EMBL/GenBank/DDBJ whole genome shotgun (WGS) entry which is preliminary data.</text>
</comment>
<evidence type="ECO:0000313" key="4">
    <source>
        <dbReference type="Proteomes" id="UP000249547"/>
    </source>
</evidence>
<evidence type="ECO:0000259" key="2">
    <source>
        <dbReference type="Pfam" id="PF11827"/>
    </source>
</evidence>